<evidence type="ECO:0000256" key="3">
    <source>
        <dbReference type="ARBA" id="ARBA00023004"/>
    </source>
</evidence>
<feature type="domain" description="Cytochrome c" evidence="4">
    <location>
        <begin position="34"/>
        <end position="95"/>
    </location>
</feature>
<dbReference type="GO" id="GO:0046872">
    <property type="term" value="F:metal ion binding"/>
    <property type="evidence" value="ECO:0007669"/>
    <property type="project" value="UniProtKB-KW"/>
</dbReference>
<accession>A0A383BRS0</accession>
<dbReference type="GO" id="GO:0020037">
    <property type="term" value="F:heme binding"/>
    <property type="evidence" value="ECO:0007669"/>
    <property type="project" value="InterPro"/>
</dbReference>
<reference evidence="5" key="1">
    <citation type="submission" date="2018-05" db="EMBL/GenBank/DDBJ databases">
        <authorList>
            <person name="Lanie J.A."/>
            <person name="Ng W.-L."/>
            <person name="Kazmierczak K.M."/>
            <person name="Andrzejewski T.M."/>
            <person name="Davidsen T.M."/>
            <person name="Wayne K.J."/>
            <person name="Tettelin H."/>
            <person name="Glass J.I."/>
            <person name="Rusch D."/>
            <person name="Podicherti R."/>
            <person name="Tsui H.-C.T."/>
            <person name="Winkler M.E."/>
        </authorList>
    </citation>
    <scope>NUCLEOTIDE SEQUENCE</scope>
</reference>
<sequence length="95" mass="10278">MKYLALIPRLFLIGFFANSLLSSSLWSKETFSKTDLEDGKRTFSVHCAQCHGIGGAGGGHSRNGPSLTDSITIYGEQIQDIYNVISEGVPRAAMP</sequence>
<dbReference type="InterPro" id="IPR036909">
    <property type="entry name" value="Cyt_c-like_dom_sf"/>
</dbReference>
<evidence type="ECO:0000256" key="2">
    <source>
        <dbReference type="ARBA" id="ARBA00022723"/>
    </source>
</evidence>
<protein>
    <recommendedName>
        <fullName evidence="4">Cytochrome c domain-containing protein</fullName>
    </recommendedName>
</protein>
<dbReference type="SUPFAM" id="SSF46626">
    <property type="entry name" value="Cytochrome c"/>
    <property type="match status" value="1"/>
</dbReference>
<name>A0A383BRS0_9ZZZZ</name>
<evidence type="ECO:0000313" key="5">
    <source>
        <dbReference type="EMBL" id="SVE22058.1"/>
    </source>
</evidence>
<keyword evidence="2" id="KW-0479">Metal-binding</keyword>
<feature type="non-terminal residue" evidence="5">
    <location>
        <position position="95"/>
    </location>
</feature>
<evidence type="ECO:0000256" key="1">
    <source>
        <dbReference type="ARBA" id="ARBA00022617"/>
    </source>
</evidence>
<keyword evidence="1" id="KW-0349">Heme</keyword>
<gene>
    <name evidence="5" type="ORF">METZ01_LOCUS474912</name>
</gene>
<proteinExistence type="predicted"/>
<dbReference type="InterPro" id="IPR009056">
    <property type="entry name" value="Cyt_c-like_dom"/>
</dbReference>
<dbReference type="Pfam" id="PF13442">
    <property type="entry name" value="Cytochrome_CBB3"/>
    <property type="match status" value="1"/>
</dbReference>
<dbReference type="AlphaFoldDB" id="A0A383BRS0"/>
<dbReference type="EMBL" id="UINC01202317">
    <property type="protein sequence ID" value="SVE22058.1"/>
    <property type="molecule type" value="Genomic_DNA"/>
</dbReference>
<evidence type="ECO:0000259" key="4">
    <source>
        <dbReference type="PROSITE" id="PS51007"/>
    </source>
</evidence>
<dbReference type="GO" id="GO:0009055">
    <property type="term" value="F:electron transfer activity"/>
    <property type="evidence" value="ECO:0007669"/>
    <property type="project" value="InterPro"/>
</dbReference>
<dbReference type="Gene3D" id="1.10.760.10">
    <property type="entry name" value="Cytochrome c-like domain"/>
    <property type="match status" value="1"/>
</dbReference>
<dbReference type="PROSITE" id="PS51007">
    <property type="entry name" value="CYTC"/>
    <property type="match status" value="1"/>
</dbReference>
<keyword evidence="3" id="KW-0408">Iron</keyword>
<organism evidence="5">
    <name type="scientific">marine metagenome</name>
    <dbReference type="NCBI Taxonomy" id="408172"/>
    <lineage>
        <taxon>unclassified sequences</taxon>
        <taxon>metagenomes</taxon>
        <taxon>ecological metagenomes</taxon>
    </lineage>
</organism>